<evidence type="ECO:0000313" key="2">
    <source>
        <dbReference type="Proteomes" id="UP000315751"/>
    </source>
</evidence>
<dbReference type="RefSeq" id="WP_186455874.1">
    <property type="nucleotide sequence ID" value="NZ_VITR01000010.1"/>
</dbReference>
<reference evidence="1 2" key="1">
    <citation type="submission" date="2019-06" db="EMBL/GenBank/DDBJ databases">
        <title>Genomic Encyclopedia of Type Strains, Phase IV (KMG-V): Genome sequencing to study the core and pangenomes of soil and plant-associated prokaryotes.</title>
        <authorList>
            <person name="Whitman W."/>
        </authorList>
    </citation>
    <scope>NUCLEOTIDE SEQUENCE [LARGE SCALE GENOMIC DNA]</scope>
    <source>
        <strain evidence="1 2">BR 11622</strain>
    </source>
</reference>
<accession>A0A560H0J2</accession>
<dbReference type="InterPro" id="IPR010385">
    <property type="entry name" value="DUF982"/>
</dbReference>
<proteinExistence type="predicted"/>
<dbReference type="EMBL" id="VITR01000010">
    <property type="protein sequence ID" value="TWB39641.1"/>
    <property type="molecule type" value="Genomic_DNA"/>
</dbReference>
<sequence>MRPFTPIAVWEAPSVRRAIATVDEASNWLIYRWPEAHLNDPARQAATAACLAALDGSGEVEAARAAFISAAQAARILADAP</sequence>
<comment type="caution">
    <text evidence="1">The sequence shown here is derived from an EMBL/GenBank/DDBJ whole genome shotgun (WGS) entry which is preliminary data.</text>
</comment>
<organism evidence="1 2">
    <name type="scientific">Nitrospirillum amazonense</name>
    <dbReference type="NCBI Taxonomy" id="28077"/>
    <lineage>
        <taxon>Bacteria</taxon>
        <taxon>Pseudomonadati</taxon>
        <taxon>Pseudomonadota</taxon>
        <taxon>Alphaproteobacteria</taxon>
        <taxon>Rhodospirillales</taxon>
        <taxon>Azospirillaceae</taxon>
        <taxon>Nitrospirillum</taxon>
    </lineage>
</organism>
<dbReference type="Pfam" id="PF06169">
    <property type="entry name" value="DUF982"/>
    <property type="match status" value="1"/>
</dbReference>
<keyword evidence="2" id="KW-1185">Reference proteome</keyword>
<dbReference type="Gene3D" id="6.10.250.730">
    <property type="match status" value="1"/>
</dbReference>
<dbReference type="Proteomes" id="UP000315751">
    <property type="component" value="Unassembled WGS sequence"/>
</dbReference>
<dbReference type="AlphaFoldDB" id="A0A560H0J2"/>
<name>A0A560H0J2_9PROT</name>
<protein>
    <submittedName>
        <fullName evidence="1">Uncharacterized protein DUF982</fullName>
    </submittedName>
</protein>
<gene>
    <name evidence="1" type="ORF">FBZ90_110105</name>
</gene>
<evidence type="ECO:0000313" key="1">
    <source>
        <dbReference type="EMBL" id="TWB39641.1"/>
    </source>
</evidence>